<dbReference type="Proteomes" id="UP000783686">
    <property type="component" value="Unassembled WGS sequence"/>
</dbReference>
<dbReference type="InterPro" id="IPR036691">
    <property type="entry name" value="Endo/exonu/phosph_ase_sf"/>
</dbReference>
<dbReference type="AlphaFoldDB" id="A0A811L7R3"/>
<dbReference type="InterPro" id="IPR005135">
    <property type="entry name" value="Endo/exonuclease/phosphatase"/>
</dbReference>
<feature type="domain" description="Endonuclease/exonuclease/phosphatase" evidence="1">
    <location>
        <begin position="34"/>
        <end position="185"/>
    </location>
</feature>
<dbReference type="SUPFAM" id="SSF56219">
    <property type="entry name" value="DNase I-like"/>
    <property type="match status" value="1"/>
</dbReference>
<reference evidence="2" key="1">
    <citation type="submission" date="2020-09" db="EMBL/GenBank/DDBJ databases">
        <authorList>
            <person name="Kikuchi T."/>
        </authorList>
    </citation>
    <scope>NUCLEOTIDE SEQUENCE</scope>
    <source>
        <strain evidence="2">SH1</strain>
    </source>
</reference>
<evidence type="ECO:0000259" key="1">
    <source>
        <dbReference type="Pfam" id="PF03372"/>
    </source>
</evidence>
<protein>
    <recommendedName>
        <fullName evidence="1">Endonuclease/exonuclease/phosphatase domain-containing protein</fullName>
    </recommendedName>
</protein>
<organism evidence="2 3">
    <name type="scientific">Bursaphelenchus okinawaensis</name>
    <dbReference type="NCBI Taxonomy" id="465554"/>
    <lineage>
        <taxon>Eukaryota</taxon>
        <taxon>Metazoa</taxon>
        <taxon>Ecdysozoa</taxon>
        <taxon>Nematoda</taxon>
        <taxon>Chromadorea</taxon>
        <taxon>Rhabditida</taxon>
        <taxon>Tylenchina</taxon>
        <taxon>Tylenchomorpha</taxon>
        <taxon>Aphelenchoidea</taxon>
        <taxon>Aphelenchoididae</taxon>
        <taxon>Bursaphelenchus</taxon>
    </lineage>
</organism>
<accession>A0A811L7R3</accession>
<evidence type="ECO:0000313" key="2">
    <source>
        <dbReference type="EMBL" id="CAD5223576.1"/>
    </source>
</evidence>
<dbReference type="Gene3D" id="3.60.10.10">
    <property type="entry name" value="Endonuclease/exonuclease/phosphatase"/>
    <property type="match status" value="1"/>
</dbReference>
<keyword evidence="3" id="KW-1185">Reference proteome</keyword>
<proteinExistence type="predicted"/>
<evidence type="ECO:0000313" key="3">
    <source>
        <dbReference type="Proteomes" id="UP000614601"/>
    </source>
</evidence>
<dbReference type="PANTHER" id="PTHR23227:SF67">
    <property type="entry name" value="CRANIOFACIAL DEVELOPMENT PROTEIN 2-LIKE"/>
    <property type="match status" value="1"/>
</dbReference>
<name>A0A811L7R3_9BILA</name>
<dbReference type="Proteomes" id="UP000614601">
    <property type="component" value="Unassembled WGS sequence"/>
</dbReference>
<comment type="caution">
    <text evidence="2">The sequence shown here is derived from an EMBL/GenBank/DDBJ whole genome shotgun (WGS) entry which is preliminary data.</text>
</comment>
<dbReference type="InterPro" id="IPR027124">
    <property type="entry name" value="Swc5/CFDP1/2"/>
</dbReference>
<dbReference type="OrthoDB" id="5842234at2759"/>
<dbReference type="PANTHER" id="PTHR23227">
    <property type="entry name" value="BUCENTAUR RELATED"/>
    <property type="match status" value="1"/>
</dbReference>
<dbReference type="EMBL" id="CAJFCW020000005">
    <property type="protein sequence ID" value="CAG9118240.1"/>
    <property type="molecule type" value="Genomic_DNA"/>
</dbReference>
<gene>
    <name evidence="2" type="ORF">BOKJ2_LOCUS10346</name>
</gene>
<dbReference type="Pfam" id="PF03372">
    <property type="entry name" value="Exo_endo_phos"/>
    <property type="match status" value="1"/>
</dbReference>
<dbReference type="EMBL" id="CAJFDH010000005">
    <property type="protein sequence ID" value="CAD5223576.1"/>
    <property type="molecule type" value="Genomic_DNA"/>
</dbReference>
<sequence length="376" mass="43034">MVAHRRTLMASRLPNSTEVVETTKNNGKMELRIGTLNCHGLRTDERKLELLEELEKVNINILGLTETRSTGKGCDSINGQWLYYYSGHNSEVGGSGRENAGVGILLPKIMEKMVIGTRFYDERIMEMELEVGRRRISLVVAYAPHSGKTVEGYNQFIDKVTDLIQLVKMDGVRTKKLLLAGDWNGNVGFKQDDAEKLGQYGYGARNRNGQLLMDFAVEQNLWVLNTCFRKRMGRRWTWKLAGARNPTKVMIDMFLSEDLGWIRDVRAMVMGFSDHKLVMAKLEVMAMVGRNGTVNKKVGDRRKLKVVLANKRQDLNRIDDFGALVEEQKVIFNECAKSKEVSAKFGPSTIEWMRIRYEKRMLYNEGEIEKRGDEKH</sequence>